<dbReference type="NCBIfam" id="TIGR01782">
    <property type="entry name" value="TonB-Xanth-Caul"/>
    <property type="match status" value="1"/>
</dbReference>
<dbReference type="InterPro" id="IPR010104">
    <property type="entry name" value="TonB_rcpt_bac"/>
</dbReference>
<dbReference type="Pfam" id="PF00593">
    <property type="entry name" value="TonB_dep_Rec_b-barrel"/>
    <property type="match status" value="1"/>
</dbReference>
<dbReference type="Gene3D" id="2.170.130.10">
    <property type="entry name" value="TonB-dependent receptor, plug domain"/>
    <property type="match status" value="1"/>
</dbReference>
<comment type="subcellular location">
    <subcellularLocation>
        <location evidence="1 4">Cell outer membrane</location>
    </subcellularLocation>
</comment>
<gene>
    <name evidence="7" type="ORF">UU9_04362</name>
</gene>
<dbReference type="STRING" id="1163408.UU9_04362"/>
<keyword evidence="3" id="KW-0998">Cell outer membrane</keyword>
<feature type="domain" description="TonB-dependent receptor-like beta-barrel" evidence="5">
    <location>
        <begin position="470"/>
        <end position="1020"/>
    </location>
</feature>
<evidence type="ECO:0000256" key="2">
    <source>
        <dbReference type="ARBA" id="ARBA00023136"/>
    </source>
</evidence>
<evidence type="ECO:0000259" key="5">
    <source>
        <dbReference type="Pfam" id="PF00593"/>
    </source>
</evidence>
<dbReference type="InterPro" id="IPR037066">
    <property type="entry name" value="Plug_dom_sf"/>
</dbReference>
<dbReference type="Pfam" id="PF07715">
    <property type="entry name" value="Plug"/>
    <property type="match status" value="1"/>
</dbReference>
<evidence type="ECO:0000313" key="7">
    <source>
        <dbReference type="EMBL" id="EIL91367.1"/>
    </source>
</evidence>
<comment type="similarity">
    <text evidence="4">Belongs to the TonB-dependent receptor family.</text>
</comment>
<keyword evidence="4" id="KW-0798">TonB box</keyword>
<name>I4VVX6_9GAMM</name>
<protein>
    <submittedName>
        <fullName evidence="7">TonB-dependent outer membrane receptor</fullName>
    </submittedName>
</protein>
<keyword evidence="8" id="KW-1185">Reference proteome</keyword>
<dbReference type="InterPro" id="IPR012910">
    <property type="entry name" value="Plug_dom"/>
</dbReference>
<organism evidence="7 8">
    <name type="scientific">Rhodanobacter fulvus Jip2</name>
    <dbReference type="NCBI Taxonomy" id="1163408"/>
    <lineage>
        <taxon>Bacteria</taxon>
        <taxon>Pseudomonadati</taxon>
        <taxon>Pseudomonadota</taxon>
        <taxon>Gammaproteobacteria</taxon>
        <taxon>Lysobacterales</taxon>
        <taxon>Rhodanobacteraceae</taxon>
        <taxon>Rhodanobacter</taxon>
    </lineage>
</organism>
<proteinExistence type="inferred from homology"/>
<comment type="caution">
    <text evidence="7">The sequence shown here is derived from an EMBL/GenBank/DDBJ whole genome shotgun (WGS) entry which is preliminary data.</text>
</comment>
<evidence type="ECO:0000256" key="1">
    <source>
        <dbReference type="ARBA" id="ARBA00004442"/>
    </source>
</evidence>
<dbReference type="PANTHER" id="PTHR40980:SF3">
    <property type="entry name" value="TONB-DEPENDENT RECEPTOR-LIKE BETA-BARREL DOMAIN-CONTAINING PROTEIN"/>
    <property type="match status" value="1"/>
</dbReference>
<dbReference type="GO" id="GO:0009279">
    <property type="term" value="C:cell outer membrane"/>
    <property type="evidence" value="ECO:0007669"/>
    <property type="project" value="UniProtKB-SubCell"/>
</dbReference>
<feature type="domain" description="TonB-dependent receptor plug" evidence="6">
    <location>
        <begin position="74"/>
        <end position="186"/>
    </location>
</feature>
<dbReference type="EMBL" id="AJXU01000021">
    <property type="protein sequence ID" value="EIL91367.1"/>
    <property type="molecule type" value="Genomic_DNA"/>
</dbReference>
<reference evidence="7 8" key="1">
    <citation type="journal article" date="2012" name="J. Bacteriol.">
        <title>Genome sequences for six rhodanobacter strains, isolated from soils and the terrestrial subsurface, with variable denitrification capabilities.</title>
        <authorList>
            <person name="Kostka J.E."/>
            <person name="Green S.J."/>
            <person name="Rishishwar L."/>
            <person name="Prakash O."/>
            <person name="Katz L.S."/>
            <person name="Marino-Ramirez L."/>
            <person name="Jordan I.K."/>
            <person name="Munk C."/>
            <person name="Ivanova N."/>
            <person name="Mikhailova N."/>
            <person name="Watson D.B."/>
            <person name="Brown S.D."/>
            <person name="Palumbo A.V."/>
            <person name="Brooks S.C."/>
        </authorList>
    </citation>
    <scope>NUCLEOTIDE SEQUENCE [LARGE SCALE GENOMIC DNA]</scope>
    <source>
        <strain evidence="8">Jip2T</strain>
    </source>
</reference>
<dbReference type="Proteomes" id="UP000004210">
    <property type="component" value="Unassembled WGS sequence"/>
</dbReference>
<dbReference type="InterPro" id="IPR000531">
    <property type="entry name" value="Beta-barrel_TonB"/>
</dbReference>
<evidence type="ECO:0000256" key="3">
    <source>
        <dbReference type="ARBA" id="ARBA00023237"/>
    </source>
</evidence>
<keyword evidence="7" id="KW-0675">Receptor</keyword>
<dbReference type="PANTHER" id="PTHR40980">
    <property type="entry name" value="PLUG DOMAIN-CONTAINING PROTEIN"/>
    <property type="match status" value="1"/>
</dbReference>
<evidence type="ECO:0000313" key="8">
    <source>
        <dbReference type="Proteomes" id="UP000004210"/>
    </source>
</evidence>
<dbReference type="SUPFAM" id="SSF56935">
    <property type="entry name" value="Porins"/>
    <property type="match status" value="1"/>
</dbReference>
<accession>I4VVX6</accession>
<dbReference type="PATRIC" id="fig|1163408.3.peg.898"/>
<keyword evidence="2 4" id="KW-0472">Membrane</keyword>
<evidence type="ECO:0000259" key="6">
    <source>
        <dbReference type="Pfam" id="PF07715"/>
    </source>
</evidence>
<sequence>MNHNKFKHLRSKVMFTIVGGAVIINPLYAQDAQPAAPAAQQSQKPDLTTLQTVTVSGVRNSLEQSMNIKRYAIGGVDAVSAEDIGKMPDTNLAESLQRITGVSIDRRNGEGSQVTVRGFGPNFNLITIDGRTVPGADAFGAAGQVPIGGVNGGTRSFNFAQLSPNGVSSLEVYKTGRADVASGGIGATIDIRTDRPFNHEGGKLIGSVGSKATLDKSQPFDTSIQPEFSGNFSYANPDKTWGIGLDASFAKRHGGAVEATENNWAIQPWTGAANGFNFDPTKGPVTNVTNAPAIGQLYGMPNDIRYAVNDFESKRTNAHAVLQLAPVDGLTMTLDYLYSRYDLDSNRGEQSMWLQQQRFSDVTFDTSGAVATPTYIRDVVQTKDFGMEQQTNRQKYKLDDIGFNAEWQATDSLKLTLDLHDAKSQSLPNDGLTGGGATAVGLAGTNNCAAGPQCGGSWAQEFFFNNSLPIATRTWYPTTDSSGPGLVNQPFGVNNLGIQPVRIDAQAQTTEVKEAKFGGELEFDNGRFQFGADIMKTKLHRTQAAQNYQAMGDWSVNDAGAYPDLADSLVHQVNTAGLFDDFSTKGIAQSTWIGNADALAKFAVSQYPGTNYQVSKTLSADNTVIENTKAVYAQLVLEGQLGDLPTTTRFGMRYEQTDVSSNSQVALPSGILWLSNNDFQNPSGTTVQPVSASGSYSNLLPNIDFSIDFTDSLQGRASYSKTIARAPYGNLYAGAGVNNPSGSILVNAASQATGNDNDPSLKPLSSDNLDLGLGWYFAPSSYVSVTFWDKRVNNFIGTSVVNESLYGQRDPTSGPRAQQAIAFLNSAQCTAQAGAPCQVNDTTLFDAIALIDAQGKGGLGNGGLADFNGTDAQNLALESAYDVTANPDDPLYIYKVSKPANVHSAMLHGWEFGGQYFLGDTGFGILANYTKVDGDVHYNDGGDPSVDQFALTGLSDSANAVLMYEKYDFSVRLAYNWRAQFLTAASATNPTYVDQYHQIDLSVNYNLNDHLSFQFEGINLTGEDVRWRGRTAKQFVRVVDQKPRYGLGVRYKF</sequence>
<dbReference type="AlphaFoldDB" id="I4VVX6"/>
<dbReference type="Gene3D" id="2.40.170.20">
    <property type="entry name" value="TonB-dependent receptor, beta-barrel domain"/>
    <property type="match status" value="1"/>
</dbReference>
<dbReference type="eggNOG" id="COG1629">
    <property type="taxonomic scope" value="Bacteria"/>
</dbReference>
<evidence type="ECO:0000256" key="4">
    <source>
        <dbReference type="RuleBase" id="RU003357"/>
    </source>
</evidence>
<dbReference type="InterPro" id="IPR036942">
    <property type="entry name" value="Beta-barrel_TonB_sf"/>
</dbReference>